<sequence>MLKDLRGLHPDLVFPGQSGRAPLSEASVRKVLTGMGYTDDKGKPITTHGFRATLRTWMQEQGVEHDLGETILAHAVGNAATQAYTRSKMVERQRE</sequence>
<reference evidence="5" key="1">
    <citation type="submission" date="2023-07" db="EMBL/GenBank/DDBJ databases">
        <title>Genome content predicts the carbon catabolic preferences of heterotrophic bacteria.</title>
        <authorList>
            <person name="Gralka M."/>
        </authorList>
    </citation>
    <scope>NUCLEOTIDE SEQUENCE</scope>
    <source>
        <strain evidence="5">E2R20</strain>
    </source>
</reference>
<keyword evidence="3" id="KW-0233">DNA recombination</keyword>
<dbReference type="Gene3D" id="1.10.443.10">
    <property type="entry name" value="Intergrase catalytic core"/>
    <property type="match status" value="1"/>
</dbReference>
<evidence type="ECO:0000313" key="5">
    <source>
        <dbReference type="EMBL" id="MDO6575084.1"/>
    </source>
</evidence>
<dbReference type="InterPro" id="IPR011010">
    <property type="entry name" value="DNA_brk_join_enz"/>
</dbReference>
<protein>
    <submittedName>
        <fullName evidence="5">Tyrosine-type recombinase/integrase</fullName>
    </submittedName>
</protein>
<evidence type="ECO:0000256" key="3">
    <source>
        <dbReference type="ARBA" id="ARBA00023172"/>
    </source>
</evidence>
<dbReference type="SUPFAM" id="SSF56349">
    <property type="entry name" value="DNA breaking-rejoining enzymes"/>
    <property type="match status" value="1"/>
</dbReference>
<dbReference type="GO" id="GO:0015074">
    <property type="term" value="P:DNA integration"/>
    <property type="evidence" value="ECO:0007669"/>
    <property type="project" value="UniProtKB-KW"/>
</dbReference>
<dbReference type="InterPro" id="IPR050808">
    <property type="entry name" value="Phage_Integrase"/>
</dbReference>
<organism evidence="5 6">
    <name type="scientific">Staphylococcus pasteuri_A</name>
    <dbReference type="NCBI Taxonomy" id="3062664"/>
    <lineage>
        <taxon>Bacteria</taxon>
        <taxon>Bacillati</taxon>
        <taxon>Bacillota</taxon>
        <taxon>Bacilli</taxon>
        <taxon>Bacillales</taxon>
        <taxon>Staphylococcaceae</taxon>
        <taxon>Staphylococcus</taxon>
    </lineage>
</organism>
<comment type="similarity">
    <text evidence="1">Belongs to the 'phage' integrase family.</text>
</comment>
<gene>
    <name evidence="5" type="ORF">Q4528_13290</name>
</gene>
<dbReference type="InterPro" id="IPR002104">
    <property type="entry name" value="Integrase_catalytic"/>
</dbReference>
<dbReference type="PANTHER" id="PTHR30629">
    <property type="entry name" value="PROPHAGE INTEGRASE"/>
    <property type="match status" value="1"/>
</dbReference>
<dbReference type="GO" id="GO:0003677">
    <property type="term" value="F:DNA binding"/>
    <property type="evidence" value="ECO:0007669"/>
    <property type="project" value="InterPro"/>
</dbReference>
<dbReference type="Proteomes" id="UP001170310">
    <property type="component" value="Unassembled WGS sequence"/>
</dbReference>
<keyword evidence="2" id="KW-0229">DNA integration</keyword>
<dbReference type="EMBL" id="JAUOQO010000180">
    <property type="protein sequence ID" value="MDO6575084.1"/>
    <property type="molecule type" value="Genomic_DNA"/>
</dbReference>
<dbReference type="AlphaFoldDB" id="A0AAW7YUU7"/>
<dbReference type="Pfam" id="PF00589">
    <property type="entry name" value="Phage_integrase"/>
    <property type="match status" value="1"/>
</dbReference>
<evidence type="ECO:0000256" key="1">
    <source>
        <dbReference type="ARBA" id="ARBA00008857"/>
    </source>
</evidence>
<evidence type="ECO:0000313" key="6">
    <source>
        <dbReference type="Proteomes" id="UP001170310"/>
    </source>
</evidence>
<feature type="non-terminal residue" evidence="5">
    <location>
        <position position="95"/>
    </location>
</feature>
<accession>A0AAW7YUU7</accession>
<evidence type="ECO:0000259" key="4">
    <source>
        <dbReference type="PROSITE" id="PS51898"/>
    </source>
</evidence>
<dbReference type="InterPro" id="IPR013762">
    <property type="entry name" value="Integrase-like_cat_sf"/>
</dbReference>
<dbReference type="PROSITE" id="PS51898">
    <property type="entry name" value="TYR_RECOMBINASE"/>
    <property type="match status" value="1"/>
</dbReference>
<evidence type="ECO:0000256" key="2">
    <source>
        <dbReference type="ARBA" id="ARBA00022908"/>
    </source>
</evidence>
<proteinExistence type="inferred from homology"/>
<dbReference type="RefSeq" id="WP_303521986.1">
    <property type="nucleotide sequence ID" value="NZ_JAUOQO010000180.1"/>
</dbReference>
<dbReference type="GO" id="GO:0006310">
    <property type="term" value="P:DNA recombination"/>
    <property type="evidence" value="ECO:0007669"/>
    <property type="project" value="UniProtKB-KW"/>
</dbReference>
<keyword evidence="6" id="KW-1185">Reference proteome</keyword>
<dbReference type="PANTHER" id="PTHR30629:SF2">
    <property type="entry name" value="PROPHAGE INTEGRASE INTS-RELATED"/>
    <property type="match status" value="1"/>
</dbReference>
<feature type="domain" description="Tyr recombinase" evidence="4">
    <location>
        <begin position="1"/>
        <end position="95"/>
    </location>
</feature>
<name>A0AAW7YUU7_9STAP</name>
<comment type="caution">
    <text evidence="5">The sequence shown here is derived from an EMBL/GenBank/DDBJ whole genome shotgun (WGS) entry which is preliminary data.</text>
</comment>